<dbReference type="Gene3D" id="1.20.120.530">
    <property type="entry name" value="GntR ligand-binding domain-like"/>
    <property type="match status" value="1"/>
</dbReference>
<gene>
    <name evidence="5" type="ORF">GGR46_000140</name>
</gene>
<dbReference type="PRINTS" id="PR00035">
    <property type="entry name" value="HTHGNTR"/>
</dbReference>
<feature type="domain" description="HTH gntR-type" evidence="4">
    <location>
        <begin position="22"/>
        <end position="90"/>
    </location>
</feature>
<dbReference type="InterPro" id="IPR008920">
    <property type="entry name" value="TF_FadR/GntR_C"/>
</dbReference>
<name>A0A7W6NUQ9_9SPHN</name>
<dbReference type="AlphaFoldDB" id="A0A7W6NUQ9"/>
<dbReference type="PANTHER" id="PTHR43537">
    <property type="entry name" value="TRANSCRIPTIONAL REGULATOR, GNTR FAMILY"/>
    <property type="match status" value="1"/>
</dbReference>
<dbReference type="InterPro" id="IPR036388">
    <property type="entry name" value="WH-like_DNA-bd_sf"/>
</dbReference>
<accession>A0A7W6NUQ9</accession>
<evidence type="ECO:0000313" key="6">
    <source>
        <dbReference type="Proteomes" id="UP000557392"/>
    </source>
</evidence>
<dbReference type="PROSITE" id="PS50949">
    <property type="entry name" value="HTH_GNTR"/>
    <property type="match status" value="1"/>
</dbReference>
<dbReference type="InterPro" id="IPR011711">
    <property type="entry name" value="GntR_C"/>
</dbReference>
<reference evidence="5 6" key="1">
    <citation type="submission" date="2020-08" db="EMBL/GenBank/DDBJ databases">
        <title>Genomic Encyclopedia of Type Strains, Phase IV (KMG-IV): sequencing the most valuable type-strain genomes for metagenomic binning, comparative biology and taxonomic classification.</title>
        <authorList>
            <person name="Goeker M."/>
        </authorList>
    </citation>
    <scope>NUCLEOTIDE SEQUENCE [LARGE SCALE GENOMIC DNA]</scope>
    <source>
        <strain evidence="5 6">DSM 101806</strain>
    </source>
</reference>
<dbReference type="SMART" id="SM00895">
    <property type="entry name" value="FCD"/>
    <property type="match status" value="1"/>
</dbReference>
<keyword evidence="1" id="KW-0805">Transcription regulation</keyword>
<dbReference type="InterPro" id="IPR036390">
    <property type="entry name" value="WH_DNA-bd_sf"/>
</dbReference>
<evidence type="ECO:0000259" key="4">
    <source>
        <dbReference type="PROSITE" id="PS50949"/>
    </source>
</evidence>
<dbReference type="GO" id="GO:0003677">
    <property type="term" value="F:DNA binding"/>
    <property type="evidence" value="ECO:0007669"/>
    <property type="project" value="UniProtKB-KW"/>
</dbReference>
<evidence type="ECO:0000256" key="2">
    <source>
        <dbReference type="ARBA" id="ARBA00023125"/>
    </source>
</evidence>
<dbReference type="Gene3D" id="1.10.10.10">
    <property type="entry name" value="Winged helix-like DNA-binding domain superfamily/Winged helix DNA-binding domain"/>
    <property type="match status" value="1"/>
</dbReference>
<proteinExistence type="predicted"/>
<dbReference type="GO" id="GO:0003700">
    <property type="term" value="F:DNA-binding transcription factor activity"/>
    <property type="evidence" value="ECO:0007669"/>
    <property type="project" value="InterPro"/>
</dbReference>
<evidence type="ECO:0000313" key="5">
    <source>
        <dbReference type="EMBL" id="MBB4096607.1"/>
    </source>
</evidence>
<dbReference type="EMBL" id="JACIEH010000001">
    <property type="protein sequence ID" value="MBB4096607.1"/>
    <property type="molecule type" value="Genomic_DNA"/>
</dbReference>
<dbReference type="InterPro" id="IPR000524">
    <property type="entry name" value="Tscrpt_reg_HTH_GntR"/>
</dbReference>
<comment type="caution">
    <text evidence="5">The sequence shown here is derived from an EMBL/GenBank/DDBJ whole genome shotgun (WGS) entry which is preliminary data.</text>
</comment>
<dbReference type="SUPFAM" id="SSF48008">
    <property type="entry name" value="GntR ligand-binding domain-like"/>
    <property type="match status" value="1"/>
</dbReference>
<dbReference type="SMART" id="SM00345">
    <property type="entry name" value="HTH_GNTR"/>
    <property type="match status" value="1"/>
</dbReference>
<dbReference type="Pfam" id="PF07729">
    <property type="entry name" value="FCD"/>
    <property type="match status" value="1"/>
</dbReference>
<dbReference type="Pfam" id="PF00392">
    <property type="entry name" value="GntR"/>
    <property type="match status" value="1"/>
</dbReference>
<dbReference type="Proteomes" id="UP000557392">
    <property type="component" value="Unassembled WGS sequence"/>
</dbReference>
<dbReference type="CDD" id="cd07377">
    <property type="entry name" value="WHTH_GntR"/>
    <property type="match status" value="1"/>
</dbReference>
<evidence type="ECO:0000256" key="1">
    <source>
        <dbReference type="ARBA" id="ARBA00023015"/>
    </source>
</evidence>
<evidence type="ECO:0000256" key="3">
    <source>
        <dbReference type="ARBA" id="ARBA00023163"/>
    </source>
</evidence>
<keyword evidence="6" id="KW-1185">Reference proteome</keyword>
<keyword evidence="3" id="KW-0804">Transcription</keyword>
<dbReference type="PANTHER" id="PTHR43537:SF44">
    <property type="entry name" value="GNTR FAMILY REGULATORY PROTEIN"/>
    <property type="match status" value="1"/>
</dbReference>
<keyword evidence="2 5" id="KW-0238">DNA-binding</keyword>
<dbReference type="SUPFAM" id="SSF46785">
    <property type="entry name" value="Winged helix' DNA-binding domain"/>
    <property type="match status" value="1"/>
</dbReference>
<protein>
    <submittedName>
        <fullName evidence="5">DNA-binding FadR family transcriptional regulator</fullName>
    </submittedName>
</protein>
<organism evidence="5 6">
    <name type="scientific">Sphingomonas kyeonggiensis</name>
    <dbReference type="NCBI Taxonomy" id="1268553"/>
    <lineage>
        <taxon>Bacteria</taxon>
        <taxon>Pseudomonadati</taxon>
        <taxon>Pseudomonadota</taxon>
        <taxon>Alphaproteobacteria</taxon>
        <taxon>Sphingomonadales</taxon>
        <taxon>Sphingomonadaceae</taxon>
        <taxon>Sphingomonas</taxon>
    </lineage>
</organism>
<sequence>MASPPSHSHIRTGALIQSKSAQRFKGSLAQQLAVQILSGVLPEGHVFPSEIQYADQIGISRSALREALRMLAAKGLVESWPKAGTRVAPRRQWSLLDPDLLAWQFESEPSLKFVRDLFELRMVVEPTAASFAAERRSDAQVVEMRTALAEMALHGLATEKGRFADQRFHMIMLEATQNDAMIALASSIMAAIAWTTIYKQRDRELPRDPIPDHRSLLDAIAARDVAGSRGAMTELVRLALADTEVSLRGGEGD</sequence>